<keyword evidence="2" id="KW-0812">Transmembrane</keyword>
<name>A0ABP9RWD0_9ACTN</name>
<evidence type="ECO:0000313" key="3">
    <source>
        <dbReference type="EMBL" id="GAA5187315.1"/>
    </source>
</evidence>
<accession>A0ABP9RWD0</accession>
<dbReference type="EMBL" id="BAABJQ010000009">
    <property type="protein sequence ID" value="GAA5187315.1"/>
    <property type="molecule type" value="Genomic_DNA"/>
</dbReference>
<proteinExistence type="predicted"/>
<feature type="transmembrane region" description="Helical" evidence="2">
    <location>
        <begin position="49"/>
        <end position="70"/>
    </location>
</feature>
<dbReference type="Proteomes" id="UP001501570">
    <property type="component" value="Unassembled WGS sequence"/>
</dbReference>
<keyword evidence="4" id="KW-1185">Reference proteome</keyword>
<evidence type="ECO:0000256" key="2">
    <source>
        <dbReference type="SAM" id="Phobius"/>
    </source>
</evidence>
<reference evidence="4" key="1">
    <citation type="journal article" date="2019" name="Int. J. Syst. Evol. Microbiol.">
        <title>The Global Catalogue of Microorganisms (GCM) 10K type strain sequencing project: providing services to taxonomists for standard genome sequencing and annotation.</title>
        <authorList>
            <consortium name="The Broad Institute Genomics Platform"/>
            <consortium name="The Broad Institute Genome Sequencing Center for Infectious Disease"/>
            <person name="Wu L."/>
            <person name="Ma J."/>
        </authorList>
    </citation>
    <scope>NUCLEOTIDE SEQUENCE [LARGE SCALE GENOMIC DNA]</scope>
    <source>
        <strain evidence="4">JCM 18304</strain>
    </source>
</reference>
<feature type="region of interest" description="Disordered" evidence="1">
    <location>
        <begin position="1"/>
        <end position="27"/>
    </location>
</feature>
<sequence>MPNGDRNSNGAGPSGGAARRARGADRQARIAAARQATERARRRGRMTKFGIGGGIAAAVIALIVVGVLALGGGGGKPATTAIPATPATTASGRDTSPPWAVPANVPAAVHEAGLPMLGAEGTTLHIHAHLDVIVNGAPVTVPAEIGIDNADQQISPLHTHDTTGVIHIESPTQAQFSLGQFFTEWQVSLSADHIGNLGADTTHQLRAYVNGKPVTGDPAAIVLHAHDEVAVVYGTAAQQQNVPSSFAFPAGL</sequence>
<protein>
    <submittedName>
        <fullName evidence="3">Uncharacterized protein</fullName>
    </submittedName>
</protein>
<keyword evidence="2" id="KW-1133">Transmembrane helix</keyword>
<comment type="caution">
    <text evidence="3">The sequence shown here is derived from an EMBL/GenBank/DDBJ whole genome shotgun (WGS) entry which is preliminary data.</text>
</comment>
<keyword evidence="2" id="KW-0472">Membrane</keyword>
<evidence type="ECO:0000256" key="1">
    <source>
        <dbReference type="SAM" id="MobiDB-lite"/>
    </source>
</evidence>
<gene>
    <name evidence="3" type="ORF">GCM10023322_35400</name>
</gene>
<evidence type="ECO:0000313" key="4">
    <source>
        <dbReference type="Proteomes" id="UP001501570"/>
    </source>
</evidence>
<organism evidence="3 4">
    <name type="scientific">Rugosimonospora acidiphila</name>
    <dbReference type="NCBI Taxonomy" id="556531"/>
    <lineage>
        <taxon>Bacteria</taxon>
        <taxon>Bacillati</taxon>
        <taxon>Actinomycetota</taxon>
        <taxon>Actinomycetes</taxon>
        <taxon>Micromonosporales</taxon>
        <taxon>Micromonosporaceae</taxon>
        <taxon>Rugosimonospora</taxon>
    </lineage>
</organism>